<evidence type="ECO:0000313" key="3">
    <source>
        <dbReference type="Proteomes" id="UP000218209"/>
    </source>
</evidence>
<proteinExistence type="predicted"/>
<reference evidence="2 3" key="1">
    <citation type="submission" date="2017-03" db="EMBL/GenBank/DDBJ databases">
        <title>WGS assembly of Porphyra umbilicalis.</title>
        <authorList>
            <person name="Brawley S.H."/>
            <person name="Blouin N.A."/>
            <person name="Ficko-Blean E."/>
            <person name="Wheeler G.L."/>
            <person name="Lohr M."/>
            <person name="Goodson H.V."/>
            <person name="Jenkins J.W."/>
            <person name="Blaby-Haas C.E."/>
            <person name="Helliwell K.E."/>
            <person name="Chan C."/>
            <person name="Marriage T."/>
            <person name="Bhattacharya D."/>
            <person name="Klein A.S."/>
            <person name="Badis Y."/>
            <person name="Brodie J."/>
            <person name="Cao Y."/>
            <person name="Collen J."/>
            <person name="Dittami S.M."/>
            <person name="Gachon C.M."/>
            <person name="Green B.R."/>
            <person name="Karpowicz S."/>
            <person name="Kim J.W."/>
            <person name="Kudahl U."/>
            <person name="Lin S."/>
            <person name="Michel G."/>
            <person name="Mittag M."/>
            <person name="Olson B.J."/>
            <person name="Pangilinan J."/>
            <person name="Peng Y."/>
            <person name="Qiu H."/>
            <person name="Shu S."/>
            <person name="Singer J.T."/>
            <person name="Smith A.G."/>
            <person name="Sprecher B.N."/>
            <person name="Wagner V."/>
            <person name="Wang W."/>
            <person name="Wang Z.-Y."/>
            <person name="Yan J."/>
            <person name="Yarish C."/>
            <person name="Zoeuner-Riek S."/>
            <person name="Zhuang Y."/>
            <person name="Zou Y."/>
            <person name="Lindquist E.A."/>
            <person name="Grimwood J."/>
            <person name="Barry K."/>
            <person name="Rokhsar D.S."/>
            <person name="Schmutz J."/>
            <person name="Stiller J.W."/>
            <person name="Grossman A.R."/>
            <person name="Prochnik S.E."/>
        </authorList>
    </citation>
    <scope>NUCLEOTIDE SEQUENCE [LARGE SCALE GENOMIC DNA]</scope>
    <source>
        <strain evidence="2">4086291</strain>
    </source>
</reference>
<dbReference type="GO" id="GO:0005615">
    <property type="term" value="C:extracellular space"/>
    <property type="evidence" value="ECO:0007669"/>
    <property type="project" value="TreeGrafter"/>
</dbReference>
<dbReference type="AlphaFoldDB" id="A0A1X6P7B9"/>
<dbReference type="PANTHER" id="PTHR10900:SF77">
    <property type="entry name" value="FI19380P1"/>
    <property type="match status" value="1"/>
</dbReference>
<evidence type="ECO:0000259" key="1">
    <source>
        <dbReference type="PROSITE" id="PS50213"/>
    </source>
</evidence>
<sequence length="197" mass="21614">MPVDPTIADLVANNDDFSALLKALTAADLVDVFTNRSASLTVFAPTNDGFLHLAVTLGYWVRHPTLEGAFDHIVGALTRLGDGDPIPLLTRILTYHVLPGVVTTKELAGETVTTLEGGELRVQPWLRLVDRAPARRFNPKIMPGDVRAANGIVHVIDGVLLPLPVCPAYKEHYCRRTHRELDPVKCRCVRRRGGGRI</sequence>
<name>A0A1X6P7B9_PORUM</name>
<dbReference type="SMART" id="SM00554">
    <property type="entry name" value="FAS1"/>
    <property type="match status" value="1"/>
</dbReference>
<dbReference type="Gene3D" id="2.30.180.10">
    <property type="entry name" value="FAS1 domain"/>
    <property type="match status" value="1"/>
</dbReference>
<organism evidence="2 3">
    <name type="scientific">Porphyra umbilicalis</name>
    <name type="common">Purple laver</name>
    <name type="synonym">Red alga</name>
    <dbReference type="NCBI Taxonomy" id="2786"/>
    <lineage>
        <taxon>Eukaryota</taxon>
        <taxon>Rhodophyta</taxon>
        <taxon>Bangiophyceae</taxon>
        <taxon>Bangiales</taxon>
        <taxon>Bangiaceae</taxon>
        <taxon>Porphyra</taxon>
    </lineage>
</organism>
<dbReference type="Proteomes" id="UP000218209">
    <property type="component" value="Unassembled WGS sequence"/>
</dbReference>
<dbReference type="PROSITE" id="PS50213">
    <property type="entry name" value="FAS1"/>
    <property type="match status" value="1"/>
</dbReference>
<gene>
    <name evidence="2" type="ORF">BU14_0183s0037</name>
</gene>
<dbReference type="InterPro" id="IPR000782">
    <property type="entry name" value="FAS1_domain"/>
</dbReference>
<dbReference type="InterPro" id="IPR036378">
    <property type="entry name" value="FAS1_dom_sf"/>
</dbReference>
<dbReference type="PANTHER" id="PTHR10900">
    <property type="entry name" value="PERIOSTIN-RELATED"/>
    <property type="match status" value="1"/>
</dbReference>
<accession>A0A1X6P7B9</accession>
<dbReference type="SUPFAM" id="SSF82153">
    <property type="entry name" value="FAS1 domain"/>
    <property type="match status" value="1"/>
</dbReference>
<evidence type="ECO:0000313" key="2">
    <source>
        <dbReference type="EMBL" id="OSX76645.1"/>
    </source>
</evidence>
<dbReference type="EMBL" id="KV918860">
    <property type="protein sequence ID" value="OSX76645.1"/>
    <property type="molecule type" value="Genomic_DNA"/>
</dbReference>
<dbReference type="OrthoDB" id="44517at2759"/>
<dbReference type="InterPro" id="IPR050904">
    <property type="entry name" value="Adhesion/Biosynth-related"/>
</dbReference>
<protein>
    <recommendedName>
        <fullName evidence="1">FAS1 domain-containing protein</fullName>
    </recommendedName>
</protein>
<dbReference type="Pfam" id="PF02469">
    <property type="entry name" value="Fasciclin"/>
    <property type="match status" value="1"/>
</dbReference>
<feature type="domain" description="FAS1" evidence="1">
    <location>
        <begin position="4"/>
        <end position="160"/>
    </location>
</feature>
<keyword evidence="3" id="KW-1185">Reference proteome</keyword>